<reference evidence="3" key="1">
    <citation type="submission" date="2019-06" db="EMBL/GenBank/DDBJ databases">
        <authorList>
            <person name="Zheng W."/>
        </authorList>
    </citation>
    <scope>NUCLEOTIDE SEQUENCE</scope>
    <source>
        <strain evidence="3">QDHG01</strain>
    </source>
</reference>
<proteinExistence type="predicted"/>
<dbReference type="Pfam" id="PF12807">
    <property type="entry name" value="eIF3_p135"/>
    <property type="match status" value="1"/>
</dbReference>
<dbReference type="InterPro" id="IPR027523">
    <property type="entry name" value="CLU_prot"/>
</dbReference>
<dbReference type="EMBL" id="RRYP01001243">
    <property type="protein sequence ID" value="TNV86202.1"/>
    <property type="molecule type" value="Genomic_DNA"/>
</dbReference>
<dbReference type="Proteomes" id="UP000785679">
    <property type="component" value="Unassembled WGS sequence"/>
</dbReference>
<dbReference type="InterPro" id="IPR025697">
    <property type="entry name" value="CLU_dom"/>
</dbReference>
<evidence type="ECO:0000313" key="3">
    <source>
        <dbReference type="EMBL" id="TNV86202.1"/>
    </source>
</evidence>
<dbReference type="Gene3D" id="1.25.40.10">
    <property type="entry name" value="Tetratricopeptide repeat domain"/>
    <property type="match status" value="1"/>
</dbReference>
<dbReference type="PANTHER" id="PTHR12601">
    <property type="entry name" value="EUKARYOTIC TRANSLATION INITIATION FACTOR 3 SUBUNIT EIF-3"/>
    <property type="match status" value="1"/>
</dbReference>
<name>A0A8J8P327_HALGN</name>
<dbReference type="OrthoDB" id="1414216at2759"/>
<gene>
    <name evidence="3" type="ORF">FGO68_gene3368</name>
</gene>
<dbReference type="InterPro" id="IPR011990">
    <property type="entry name" value="TPR-like_helical_dom_sf"/>
</dbReference>
<evidence type="ECO:0000313" key="4">
    <source>
        <dbReference type="Proteomes" id="UP000785679"/>
    </source>
</evidence>
<dbReference type="SUPFAM" id="SSF48452">
    <property type="entry name" value="TPR-like"/>
    <property type="match status" value="2"/>
</dbReference>
<evidence type="ECO:0000256" key="1">
    <source>
        <dbReference type="ARBA" id="ARBA00022490"/>
    </source>
</evidence>
<feature type="domain" description="Clu" evidence="2">
    <location>
        <begin position="91"/>
        <end position="340"/>
    </location>
</feature>
<protein>
    <recommendedName>
        <fullName evidence="2">Clu domain-containing protein</fullName>
    </recommendedName>
</protein>
<dbReference type="Pfam" id="PF13374">
    <property type="entry name" value="TPR_10"/>
    <property type="match status" value="1"/>
</dbReference>
<dbReference type="AlphaFoldDB" id="A0A8J8P327"/>
<keyword evidence="4" id="KW-1185">Reference proteome</keyword>
<dbReference type="PANTHER" id="PTHR12601:SF6">
    <property type="entry name" value="CLUSTERED MITOCHONDRIA PROTEIN HOMOLOG"/>
    <property type="match status" value="1"/>
</dbReference>
<dbReference type="PROSITE" id="PS51823">
    <property type="entry name" value="CLU"/>
    <property type="match status" value="1"/>
</dbReference>
<sequence length="1026" mass="117875">MAVKDSTKTLYEIQIDIKGEGLLSIQSTEAGFIFKDFENYSLVGLLKEVSPQFKRFYQHRIADISKDDPYRSLLASKEYVNKWICQWKGSQNLAPTLSFPTNREYISGNYGFQEMRDWNEEYQQCKELSQETQLQRIQRVRTLQRVYSEFVEAAKVGAAKIVQGNLEPLNPQDSQEHFIYIYNNIFFSHCLDSSLSYPESMNDTIPSFSAVNGDLKGLQQIENIDFKGLFTLATCLVKYVGRRLVCQSIIPGILSFASQESISEYGSSNNCKTIDCDSDFHKMMLQICSILSLRTVQVKDGLGVFKEIAGSPDIKGIRGNDRRKYLIDALRVHPRDANFPDPETHGSCIIRPEAIHLFKLKRIHKDREIYQLLKMPKDKSSYSFNSNFLTQIKTIQANNKDQLRIVKLANFVLNNLSQAFLMDILLSNESKPQDSGSLKQGMHSYGLNMRYLGHILSSLRKHCKQQELKCDYVESLLEKEIYERSLKHLIGKYLTQRNVQDAGQVLAHIFNSMFGPNQVKQYIENSQAQINEEFLERVKLRQILSYQNHISKEKSVEQQKYKCKQRHQDFQNTQPTNCCAATTDSECGTEYFCDQEISLSSNSTPRSSSPQNSIEKGQYFSPQLDNEVYKKLESKQQSKIELTPLMLQKELNEIAIARYGSPISINIEENLKILENVSDKLSIIRNVCKELGIKLEAKEYILDNNALFCIAEEPLYEWLPFQQENILDFNPTIKLVEHQNKETAMLMKKAEHEFSQDNFEKAFDLYAQVVSIYIQINGPLKREVFDCLARMSRIICLQGDIKFSISLQCKALHVCERLFGIDSIEYVQNLQILALYLLMNDKFSDALKLYQEVLNLLQLIQGSFSPDIAQVLMTLGQIFLSQDLLSEAEQFIVDAANMLEQISGRSTMEIASCLSNLAVIKFQQENIRDAVTLQDKAHIIISEIAAKQVEPKEKYIFHSYQQSSKELLDYYTTQCVFKEKAIKMSKQYASSRQYARTMAMRQRPIGEGGVGSMLPFNIIDLMNGRI</sequence>
<dbReference type="InterPro" id="IPR033646">
    <property type="entry name" value="CLU-central"/>
</dbReference>
<accession>A0A8J8P327</accession>
<organism evidence="3 4">
    <name type="scientific">Halteria grandinella</name>
    <dbReference type="NCBI Taxonomy" id="5974"/>
    <lineage>
        <taxon>Eukaryota</taxon>
        <taxon>Sar</taxon>
        <taxon>Alveolata</taxon>
        <taxon>Ciliophora</taxon>
        <taxon>Intramacronucleata</taxon>
        <taxon>Spirotrichea</taxon>
        <taxon>Stichotrichia</taxon>
        <taxon>Sporadotrichida</taxon>
        <taxon>Halteriidae</taxon>
        <taxon>Halteria</taxon>
    </lineage>
</organism>
<comment type="caution">
    <text evidence="3">The sequence shown here is derived from an EMBL/GenBank/DDBJ whole genome shotgun (WGS) entry which is preliminary data.</text>
</comment>
<evidence type="ECO:0000259" key="2">
    <source>
        <dbReference type="PROSITE" id="PS51823"/>
    </source>
</evidence>
<dbReference type="GO" id="GO:0005737">
    <property type="term" value="C:cytoplasm"/>
    <property type="evidence" value="ECO:0007669"/>
    <property type="project" value="TreeGrafter"/>
</dbReference>
<keyword evidence="1" id="KW-0963">Cytoplasm</keyword>
<dbReference type="Pfam" id="PF13236">
    <property type="entry name" value="CLU"/>
    <property type="match status" value="1"/>
</dbReference>